<dbReference type="SUPFAM" id="SSF56496">
    <property type="entry name" value="Fibrinogen C-terminal domain-like"/>
    <property type="match status" value="4"/>
</dbReference>
<dbReference type="InterPro" id="IPR036056">
    <property type="entry name" value="Fibrinogen-like_C"/>
</dbReference>
<dbReference type="AlphaFoldDB" id="A0A433SXL6"/>
<feature type="domain" description="Fibrinogen C-terminal" evidence="2">
    <location>
        <begin position="353"/>
        <end position="538"/>
    </location>
</feature>
<dbReference type="GO" id="GO:0005615">
    <property type="term" value="C:extracellular space"/>
    <property type="evidence" value="ECO:0007669"/>
    <property type="project" value="TreeGrafter"/>
</dbReference>
<evidence type="ECO:0000313" key="4">
    <source>
        <dbReference type="Proteomes" id="UP000271974"/>
    </source>
</evidence>
<dbReference type="CDD" id="cd00087">
    <property type="entry name" value="FReD"/>
    <property type="match status" value="1"/>
</dbReference>
<feature type="domain" description="Fibrinogen C-terminal" evidence="2">
    <location>
        <begin position="215"/>
        <end position="324"/>
    </location>
</feature>
<dbReference type="Proteomes" id="UP000271974">
    <property type="component" value="Unassembled WGS sequence"/>
</dbReference>
<protein>
    <recommendedName>
        <fullName evidence="2">Fibrinogen C-terminal domain-containing protein</fullName>
    </recommendedName>
</protein>
<dbReference type="PROSITE" id="PS51406">
    <property type="entry name" value="FIBRINOGEN_C_2"/>
    <property type="match status" value="3"/>
</dbReference>
<dbReference type="Gene3D" id="3.90.215.10">
    <property type="entry name" value="Gamma Fibrinogen, chain A, domain 1"/>
    <property type="match status" value="4"/>
</dbReference>
<keyword evidence="1" id="KW-1015">Disulfide bond</keyword>
<dbReference type="Gene3D" id="4.10.530.10">
    <property type="entry name" value="Gamma-fibrinogen Carboxyl Terminal Fragment, domain 2"/>
    <property type="match status" value="1"/>
</dbReference>
<keyword evidence="4" id="KW-1185">Reference proteome</keyword>
<organism evidence="3 4">
    <name type="scientific">Elysia chlorotica</name>
    <name type="common">Eastern emerald elysia</name>
    <name type="synonym">Sea slug</name>
    <dbReference type="NCBI Taxonomy" id="188477"/>
    <lineage>
        <taxon>Eukaryota</taxon>
        <taxon>Metazoa</taxon>
        <taxon>Spiralia</taxon>
        <taxon>Lophotrochozoa</taxon>
        <taxon>Mollusca</taxon>
        <taxon>Gastropoda</taxon>
        <taxon>Heterobranchia</taxon>
        <taxon>Euthyneura</taxon>
        <taxon>Panpulmonata</taxon>
        <taxon>Sacoglossa</taxon>
        <taxon>Placobranchoidea</taxon>
        <taxon>Plakobranchidae</taxon>
        <taxon>Elysia</taxon>
    </lineage>
</organism>
<dbReference type="InterPro" id="IPR002181">
    <property type="entry name" value="Fibrinogen_a/b/g_C_dom"/>
</dbReference>
<dbReference type="OrthoDB" id="6129197at2759"/>
<name>A0A433SXL6_ELYCH</name>
<dbReference type="PANTHER" id="PTHR19143">
    <property type="entry name" value="FIBRINOGEN/TENASCIN/ANGIOPOEITIN"/>
    <property type="match status" value="1"/>
</dbReference>
<dbReference type="InterPro" id="IPR014716">
    <property type="entry name" value="Fibrinogen_a/b/g_C_1"/>
</dbReference>
<evidence type="ECO:0000313" key="3">
    <source>
        <dbReference type="EMBL" id="RUS73920.1"/>
    </source>
</evidence>
<dbReference type="Pfam" id="PF00147">
    <property type="entry name" value="Fibrinogen_C"/>
    <property type="match status" value="4"/>
</dbReference>
<feature type="non-terminal residue" evidence="3">
    <location>
        <position position="538"/>
    </location>
</feature>
<dbReference type="PANTHER" id="PTHR19143:SF254">
    <property type="entry name" value="TENASCIN-R"/>
    <property type="match status" value="1"/>
</dbReference>
<reference evidence="3 4" key="1">
    <citation type="submission" date="2019-01" db="EMBL/GenBank/DDBJ databases">
        <title>A draft genome assembly of the solar-powered sea slug Elysia chlorotica.</title>
        <authorList>
            <person name="Cai H."/>
            <person name="Li Q."/>
            <person name="Fang X."/>
            <person name="Li J."/>
            <person name="Curtis N.E."/>
            <person name="Altenburger A."/>
            <person name="Shibata T."/>
            <person name="Feng M."/>
            <person name="Maeda T."/>
            <person name="Schwartz J.A."/>
            <person name="Shigenobu S."/>
            <person name="Lundholm N."/>
            <person name="Nishiyama T."/>
            <person name="Yang H."/>
            <person name="Hasebe M."/>
            <person name="Li S."/>
            <person name="Pierce S.K."/>
            <person name="Wang J."/>
        </authorList>
    </citation>
    <scope>NUCLEOTIDE SEQUENCE [LARGE SCALE GENOMIC DNA]</scope>
    <source>
        <strain evidence="3">EC2010</strain>
        <tissue evidence="3">Whole organism of an adult</tissue>
    </source>
</reference>
<sequence length="538" mass="61222">LTHSDTVTDGGGWIVIQRRTTGDVDFNRNWASYKAGFGTTDNDFWLGNDNIHAITSTGKYELRVDLKYNGESKFALYDRFAIDSEDDKYRLRVGSYNGTAGDSLIGFGTLDNDFWLGNDNIHTITSTGKYELRVDLKYNGTSKFALYDKFVIDSEDDKYKLHVGSYSGTAGDSLKYHNGYSFSTFDKDNDNLTNLNCAVKRTGAWWYNFPGIYKPLLCDTVTDGGGWIVIQRRTTGDVDFYRKWASYQGGFGFPDTDFWYGNDNIHTITSTGNYELRVDLKYNGTSKFAHYDRFVIDSEADNYKLHVGFYSGTAGDSLTQHDGRNVPTAHESSSILRVLGRLDAKLESVKFNLTPFYPLQRCTKDALLFHPFSPPYTVIYDNEIPGVNTPLLCDTVTDGGGWIVIQRRTTGDVDFYRNWASYKAGFGTPKTDFWLGNDNIHKITSRGKHELRVDLKYQDMSMFGLYDKFFIDSEKYNYTLHLGSYNGTAGDSLSYHNSYPFSTFDRDNDQLSSINCANVNQGAWWYVRCKFSNLNGKW</sequence>
<accession>A0A433SXL6</accession>
<proteinExistence type="predicted"/>
<dbReference type="EMBL" id="RQTK01000885">
    <property type="protein sequence ID" value="RUS73920.1"/>
    <property type="molecule type" value="Genomic_DNA"/>
</dbReference>
<comment type="caution">
    <text evidence="3">The sequence shown here is derived from an EMBL/GenBank/DDBJ whole genome shotgun (WGS) entry which is preliminary data.</text>
</comment>
<evidence type="ECO:0000259" key="2">
    <source>
        <dbReference type="PROSITE" id="PS51406"/>
    </source>
</evidence>
<feature type="domain" description="Fibrinogen C-terminal" evidence="2">
    <location>
        <begin position="1"/>
        <end position="208"/>
    </location>
</feature>
<dbReference type="STRING" id="188477.A0A433SXL6"/>
<dbReference type="InterPro" id="IPR020837">
    <property type="entry name" value="Fibrinogen_CS"/>
</dbReference>
<gene>
    <name evidence="3" type="ORF">EGW08_018310</name>
</gene>
<dbReference type="SMART" id="SM00186">
    <property type="entry name" value="FBG"/>
    <property type="match status" value="3"/>
</dbReference>
<feature type="non-terminal residue" evidence="3">
    <location>
        <position position="1"/>
    </location>
</feature>
<dbReference type="PROSITE" id="PS00514">
    <property type="entry name" value="FIBRINOGEN_C_1"/>
    <property type="match status" value="1"/>
</dbReference>
<evidence type="ECO:0000256" key="1">
    <source>
        <dbReference type="ARBA" id="ARBA00023157"/>
    </source>
</evidence>
<dbReference type="InterPro" id="IPR050373">
    <property type="entry name" value="Fibrinogen_C-term_domain"/>
</dbReference>